<evidence type="ECO:0000256" key="1">
    <source>
        <dbReference type="ARBA" id="ARBA00006933"/>
    </source>
</evidence>
<name>B3CKG6_SIV</name>
<evidence type="ECO:0000256" key="7">
    <source>
        <dbReference type="ARBA" id="ARBA00023026"/>
    </source>
</evidence>
<dbReference type="Pfam" id="PF00469">
    <property type="entry name" value="F-protein"/>
    <property type="match status" value="1"/>
</dbReference>
<gene>
    <name evidence="12" type="primary">nef</name>
</gene>
<evidence type="ECO:0000313" key="12">
    <source>
        <dbReference type="EMBL" id="CAP72511.1"/>
    </source>
</evidence>
<evidence type="ECO:0000256" key="6">
    <source>
        <dbReference type="ARBA" id="ARBA00022870"/>
    </source>
</evidence>
<reference evidence="12 13" key="1">
    <citation type="journal article" date="2008" name="Virology">
        <title>Full molecular characterization of a simian immunodeficiency virus, SIVwrcpbt from Temminck's red colobus (Piliocolobus badius temminckii) from Abuko Nature Reserve, The Gambia.</title>
        <authorList>
            <person name="Locatelli S."/>
            <person name="Lafay B."/>
            <person name="Liegeois F."/>
            <person name="Ting N."/>
            <person name="Delaporte E."/>
            <person name="Peeters M."/>
        </authorList>
    </citation>
    <scope>NUCLEOTIDE SEQUENCE [LARGE SCALE GENOMIC DNA]</scope>
    <source>
        <strain evidence="13">wrcPbt-05GM-X02</strain>
    </source>
</reference>
<dbReference type="SUPFAM" id="SSF55671">
    <property type="entry name" value="Regulatory factor Nef"/>
    <property type="match status" value="1"/>
</dbReference>
<keyword evidence="9 11" id="KW-0899">Viral immunoevasion</keyword>
<dbReference type="Proteomes" id="UP000257744">
    <property type="component" value="Segment"/>
</dbReference>
<accession>B3CKG6</accession>
<keyword evidence="8" id="KW-0472">Membrane</keyword>
<keyword evidence="3" id="KW-1032">Host cell membrane</keyword>
<evidence type="ECO:0000256" key="3">
    <source>
        <dbReference type="ARBA" id="ARBA00022511"/>
    </source>
</evidence>
<keyword evidence="4" id="KW-0945">Host-virus interaction</keyword>
<dbReference type="InterPro" id="IPR001558">
    <property type="entry name" value="HIV_Nef"/>
</dbReference>
<keyword evidence="6" id="KW-1043">Host membrane</keyword>
<evidence type="ECO:0000313" key="13">
    <source>
        <dbReference type="Proteomes" id="UP000257744"/>
    </source>
</evidence>
<dbReference type="GO" id="GO:0005525">
    <property type="term" value="F:GTP binding"/>
    <property type="evidence" value="ECO:0007669"/>
    <property type="project" value="InterPro"/>
</dbReference>
<sequence length="230" mass="26594">MGGVFSKDSVEQRMLRYRRRLLRVGRKERRRRYTRLAAERQAEAAASGELLPDSAQTLIRAEEDSSKEDSSDDDAIGFPVRPQVPLRQATFKILVDLSHLFKEKGGLEDIFWSPRREEIVNLYAYHEWGIVEGWQAYTDGPGVRYPKTFGWCWKLVPVHFSEESPNSDQGFEKNLLLHPAVAESEDPWKEYLVWKFDPRLACDFVAGRLADGQIATGIETLYEMKKRNNK</sequence>
<dbReference type="EMBL" id="AM937062">
    <property type="protein sequence ID" value="CAP72511.1"/>
    <property type="molecule type" value="Genomic_DNA"/>
</dbReference>
<keyword evidence="7 11" id="KW-0843">Virulence</keyword>
<comment type="similarity">
    <text evidence="1 11">Belongs to the lentivirus primate group Nef protein family.</text>
</comment>
<evidence type="ECO:0000256" key="9">
    <source>
        <dbReference type="ARBA" id="ARBA00023280"/>
    </source>
</evidence>
<evidence type="ECO:0000256" key="10">
    <source>
        <dbReference type="ARBA" id="ARBA00023288"/>
    </source>
</evidence>
<evidence type="ECO:0000256" key="11">
    <source>
        <dbReference type="RuleBase" id="RU000344"/>
    </source>
</evidence>
<keyword evidence="10 11" id="KW-0449">Lipoprotein</keyword>
<evidence type="ECO:0000256" key="4">
    <source>
        <dbReference type="ARBA" id="ARBA00022581"/>
    </source>
</evidence>
<dbReference type="InterPro" id="IPR027481">
    <property type="entry name" value="HIV-1_Nef_core_sf"/>
</dbReference>
<dbReference type="Gene3D" id="3.30.62.10">
    <property type="entry name" value="Nef Regulatory Factor"/>
    <property type="match status" value="1"/>
</dbReference>
<keyword evidence="5 11" id="KW-0519">Myristate</keyword>
<organism evidence="12 13">
    <name type="scientific">SIV-wrc Pbt-05GM-X02</name>
    <dbReference type="NCBI Taxonomy" id="498715"/>
    <lineage>
        <taxon>Viruses</taxon>
        <taxon>Riboviria</taxon>
        <taxon>Pararnavirae</taxon>
        <taxon>Artverviricota</taxon>
        <taxon>Revtraviricetes</taxon>
        <taxon>Ortervirales</taxon>
        <taxon>Retroviridae</taxon>
        <taxon>Orthoretrovirinae</taxon>
        <taxon>Lentivirus</taxon>
        <taxon>Lentivirus simimdef</taxon>
        <taxon>Simian immunodeficiency virus</taxon>
    </lineage>
</organism>
<protein>
    <recommendedName>
        <fullName evidence="2 11">Protein Nef</fullName>
    </recommendedName>
</protein>
<proteinExistence type="inferred from homology"/>
<evidence type="ECO:0000256" key="5">
    <source>
        <dbReference type="ARBA" id="ARBA00022707"/>
    </source>
</evidence>
<evidence type="ECO:0000256" key="2">
    <source>
        <dbReference type="ARBA" id="ARBA00013526"/>
    </source>
</evidence>
<evidence type="ECO:0000256" key="8">
    <source>
        <dbReference type="ARBA" id="ARBA00023136"/>
    </source>
</evidence>